<feature type="region of interest" description="Disordered" evidence="1">
    <location>
        <begin position="226"/>
        <end position="246"/>
    </location>
</feature>
<feature type="compositionally biased region" description="Polar residues" evidence="1">
    <location>
        <begin position="306"/>
        <end position="315"/>
    </location>
</feature>
<reference evidence="3" key="3">
    <citation type="submission" date="2025-08" db="UniProtKB">
        <authorList>
            <consortium name="RefSeq"/>
        </authorList>
    </citation>
    <scope>IDENTIFICATION</scope>
    <source>
        <tissue evidence="3">Whole organism</tissue>
    </source>
</reference>
<keyword evidence="2" id="KW-1185">Reference proteome</keyword>
<proteinExistence type="predicted"/>
<feature type="compositionally biased region" description="Basic and acidic residues" evidence="1">
    <location>
        <begin position="294"/>
        <end position="305"/>
    </location>
</feature>
<reference evidence="2" key="1">
    <citation type="journal article" date="1997" name="Nucleic Acids Res.">
        <title>tRNAscan-SE: a program for improved detection of transfer RNA genes in genomic sequence.</title>
        <authorList>
            <person name="Lowe T.M."/>
            <person name="Eddy S.R."/>
        </authorList>
    </citation>
    <scope>NUCLEOTIDE SEQUENCE [LARGE SCALE GENOMIC DNA]</scope>
</reference>
<name>A0ABM1NT09_DROAR</name>
<feature type="region of interest" description="Disordered" evidence="1">
    <location>
        <begin position="292"/>
        <end position="323"/>
    </location>
</feature>
<evidence type="ECO:0000313" key="2">
    <source>
        <dbReference type="Proteomes" id="UP000694904"/>
    </source>
</evidence>
<accession>A0ABM1NT09</accession>
<dbReference type="RefSeq" id="XP_017858095.1">
    <property type="nucleotide sequence ID" value="XM_018002606.1"/>
</dbReference>
<dbReference type="Proteomes" id="UP000694904">
    <property type="component" value="Chromosome 3"/>
</dbReference>
<evidence type="ECO:0000256" key="1">
    <source>
        <dbReference type="SAM" id="MobiDB-lite"/>
    </source>
</evidence>
<protein>
    <submittedName>
        <fullName evidence="3">Uncharacterized protein LOC108610477</fullName>
    </submittedName>
</protein>
<evidence type="ECO:0000313" key="3">
    <source>
        <dbReference type="RefSeq" id="XP_017858095.1"/>
    </source>
</evidence>
<sequence>MSASPKAKPSLLGSYPRAFVESKINYNMWKPEFPDWYYYNSMPTNSNAQLPHTPYPPPQQAYMQTYSYVHPMQQPLPHYAPHENGLSRAPIPSPALAQVQAQAQKHAWLAYQAQQLKHHNFSYWYGLNQQLAGRAHHQNDALKQQPTITMMERPTRSSGSQPYSHDTRLPGCGPDHSFYSQMSSGGSLNRIDSISSFKNQHGLHVRNSQHDMHTYQRIAERRLKSPANDTEPNQEQEQEQQQAEEHLNDQPMAELKPQASKLIQPTKLASKVSLQSRGNSLFRKLGLVKQRKNKSIDLSKSDSKNTQECTATSSQKPRKKPNLFKRIFGGMHYPSTVRGSALMKKDQHEAIEFEKMRAKH</sequence>
<gene>
    <name evidence="3" type="primary">LOC108610477</name>
</gene>
<dbReference type="GeneID" id="108610477"/>
<organism evidence="2 3">
    <name type="scientific">Drosophila arizonae</name>
    <name type="common">Fruit fly</name>
    <dbReference type="NCBI Taxonomy" id="7263"/>
    <lineage>
        <taxon>Eukaryota</taxon>
        <taxon>Metazoa</taxon>
        <taxon>Ecdysozoa</taxon>
        <taxon>Arthropoda</taxon>
        <taxon>Hexapoda</taxon>
        <taxon>Insecta</taxon>
        <taxon>Pterygota</taxon>
        <taxon>Neoptera</taxon>
        <taxon>Endopterygota</taxon>
        <taxon>Diptera</taxon>
        <taxon>Brachycera</taxon>
        <taxon>Muscomorpha</taxon>
        <taxon>Ephydroidea</taxon>
        <taxon>Drosophilidae</taxon>
        <taxon>Drosophila</taxon>
    </lineage>
</organism>
<reference evidence="2" key="2">
    <citation type="journal article" date="2016" name="G3 (Bethesda)">
        <title>Genome Evolution in Three Species of Cactophilic Drosophila.</title>
        <authorList>
            <person name="Sanchez-Flores A."/>
            <person name="Penazola F."/>
            <person name="Carpinteyro-Ponce J."/>
            <person name="Nazario-Yepiz N."/>
            <person name="Abreu-Goodger C."/>
            <person name="Machado C.A."/>
            <person name="Markow T.A."/>
        </authorList>
    </citation>
    <scope>NUCLEOTIDE SEQUENCE [LARGE SCALE GENOMIC DNA]</scope>
</reference>